<proteinExistence type="predicted"/>
<dbReference type="CDD" id="cd00009">
    <property type="entry name" value="AAA"/>
    <property type="match status" value="1"/>
</dbReference>
<name>A0A2A9FGE7_9PSEU</name>
<dbReference type="RefSeq" id="WP_098514164.1">
    <property type="nucleotide sequence ID" value="NZ_JBIAKZ010000003.1"/>
</dbReference>
<feature type="domain" description="AAA+ ATPase" evidence="2">
    <location>
        <begin position="39"/>
        <end position="194"/>
    </location>
</feature>
<feature type="compositionally biased region" description="Basic and acidic residues" evidence="1">
    <location>
        <begin position="143"/>
        <end position="152"/>
    </location>
</feature>
<dbReference type="InterPro" id="IPR050764">
    <property type="entry name" value="CbbQ/NirQ/NorQ/GpvN"/>
</dbReference>
<evidence type="ECO:0000259" key="2">
    <source>
        <dbReference type="SMART" id="SM00382"/>
    </source>
</evidence>
<dbReference type="PANTHER" id="PTHR42759">
    <property type="entry name" value="MOXR FAMILY PROTEIN"/>
    <property type="match status" value="1"/>
</dbReference>
<organism evidence="3 4">
    <name type="scientific">Amycolatopsis sulphurea</name>
    <dbReference type="NCBI Taxonomy" id="76022"/>
    <lineage>
        <taxon>Bacteria</taxon>
        <taxon>Bacillati</taxon>
        <taxon>Actinomycetota</taxon>
        <taxon>Actinomycetes</taxon>
        <taxon>Pseudonocardiales</taxon>
        <taxon>Pseudonocardiaceae</taxon>
        <taxon>Amycolatopsis</taxon>
    </lineage>
</organism>
<dbReference type="SUPFAM" id="SSF52540">
    <property type="entry name" value="P-loop containing nucleoside triphosphate hydrolases"/>
    <property type="match status" value="1"/>
</dbReference>
<protein>
    <submittedName>
        <fullName evidence="3">Dynein-related subfamily AAA family protein</fullName>
    </submittedName>
</protein>
<comment type="caution">
    <text evidence="3">The sequence shown here is derived from an EMBL/GenBank/DDBJ whole genome shotgun (WGS) entry which is preliminary data.</text>
</comment>
<evidence type="ECO:0000313" key="3">
    <source>
        <dbReference type="EMBL" id="PFG50434.1"/>
    </source>
</evidence>
<dbReference type="InterPro" id="IPR003593">
    <property type="entry name" value="AAA+_ATPase"/>
</dbReference>
<evidence type="ECO:0000313" key="4">
    <source>
        <dbReference type="Proteomes" id="UP000243542"/>
    </source>
</evidence>
<sequence>MSGLHAVAGPGAVPGPASFAGAVVGREREIELLLAGLDAGAHVVLEGPPGTGKTTLLRVIASAGDAEFVFVEGNAELTPARLIGHFDPSQVLAKRYSAETFVDGPLAEALRSGGLLYVEEVNRVPGETLDVLITVMSEGERHAETRSREGPLHRLHSAAATHPPGEYFRPTDDEDPLPAARSCAELVILAPADDCAEAAGFARWAGARWRPLPGLAAAPAALAKLLDRS</sequence>
<dbReference type="Gene3D" id="3.40.50.300">
    <property type="entry name" value="P-loop containing nucleotide triphosphate hydrolases"/>
    <property type="match status" value="1"/>
</dbReference>
<dbReference type="Proteomes" id="UP000243542">
    <property type="component" value="Unassembled WGS sequence"/>
</dbReference>
<dbReference type="GO" id="GO:0016887">
    <property type="term" value="F:ATP hydrolysis activity"/>
    <property type="evidence" value="ECO:0007669"/>
    <property type="project" value="InterPro"/>
</dbReference>
<dbReference type="SMART" id="SM00382">
    <property type="entry name" value="AAA"/>
    <property type="match status" value="1"/>
</dbReference>
<dbReference type="GO" id="GO:0005524">
    <property type="term" value="F:ATP binding"/>
    <property type="evidence" value="ECO:0007669"/>
    <property type="project" value="InterPro"/>
</dbReference>
<reference evidence="3 4" key="1">
    <citation type="submission" date="2017-10" db="EMBL/GenBank/DDBJ databases">
        <title>Sequencing the genomes of 1000 actinobacteria strains.</title>
        <authorList>
            <person name="Klenk H.-P."/>
        </authorList>
    </citation>
    <scope>NUCLEOTIDE SEQUENCE [LARGE SCALE GENOMIC DNA]</scope>
    <source>
        <strain evidence="3 4">DSM 46092</strain>
    </source>
</reference>
<feature type="region of interest" description="Disordered" evidence="1">
    <location>
        <begin position="143"/>
        <end position="173"/>
    </location>
</feature>
<dbReference type="AlphaFoldDB" id="A0A2A9FGE7"/>
<dbReference type="PANTHER" id="PTHR42759:SF1">
    <property type="entry name" value="MAGNESIUM-CHELATASE SUBUNIT CHLD"/>
    <property type="match status" value="1"/>
</dbReference>
<evidence type="ECO:0000256" key="1">
    <source>
        <dbReference type="SAM" id="MobiDB-lite"/>
    </source>
</evidence>
<dbReference type="InterPro" id="IPR011704">
    <property type="entry name" value="ATPase_dyneun-rel_AAA"/>
</dbReference>
<dbReference type="InterPro" id="IPR027417">
    <property type="entry name" value="P-loop_NTPase"/>
</dbReference>
<keyword evidence="4" id="KW-1185">Reference proteome</keyword>
<dbReference type="EMBL" id="PDJK01000002">
    <property type="protein sequence ID" value="PFG50434.1"/>
    <property type="molecule type" value="Genomic_DNA"/>
</dbReference>
<dbReference type="Pfam" id="PF07728">
    <property type="entry name" value="AAA_5"/>
    <property type="match status" value="1"/>
</dbReference>
<gene>
    <name evidence="3" type="ORF">ATK36_5668</name>
</gene>
<accession>A0A2A9FGE7</accession>